<reference evidence="2 3" key="1">
    <citation type="submission" date="2016-10" db="EMBL/GenBank/DDBJ databases">
        <authorList>
            <person name="de Groot N.N."/>
        </authorList>
    </citation>
    <scope>NUCLEOTIDE SEQUENCE [LARGE SCALE GENOMIC DNA]</scope>
    <source>
        <strain evidence="2 3">DSM 527</strain>
    </source>
</reference>
<evidence type="ECO:0000259" key="1">
    <source>
        <dbReference type="Pfam" id="PF12902"/>
    </source>
</evidence>
<gene>
    <name evidence="2" type="ORF">SAMN04488121_102117</name>
</gene>
<organism evidence="2 3">
    <name type="scientific">Chitinophaga filiformis</name>
    <name type="common">Myxococcus filiformis</name>
    <name type="synonym">Flexibacter filiformis</name>
    <dbReference type="NCBI Taxonomy" id="104663"/>
    <lineage>
        <taxon>Bacteria</taxon>
        <taxon>Pseudomonadati</taxon>
        <taxon>Bacteroidota</taxon>
        <taxon>Chitinophagia</taxon>
        <taxon>Chitinophagales</taxon>
        <taxon>Chitinophagaceae</taxon>
        <taxon>Chitinophaga</taxon>
    </lineage>
</organism>
<dbReference type="OrthoDB" id="726375at2"/>
<sequence>MQRNFERYLGPVFKRAQLNRLRTEALKSAQFTGKGIQPMEYSTFESDEAPISIPPEFNGKDYVSFLLCIDAEIEHGLMLQYLYAAYSLGGPQVPPDYQKDIRNAQEVILGIAKEEMGHFISVQNVLKLIGAPLHFERQDYPWDTPFYPFPFKLEPLTLNSLAKYVYAEAPQSWLDSDDEYAKEIVSIVKEEVPHPNTVSALFEVLLKLIKNPDVIPDEAFQAETYPFQAKFDEWGRGYKGGHRGNTLEGLPGTPDVLVMPLASRDDAYNAINEIAEQGEATTEDTKHPSHFERFLTLYKTLKQIAADSGGNWSFSRKLAVNPEIPSAADDPESSPSEGQITDPTGEELDYITNIEAQNWGHLFNIRYRMLLNFLTHSFVLDNGYNNAGAISPRGMIINSTFGEMYNLRSIATVMVQLPLLEDPGTIDTNTKYAGPPFLVPYTLSLPTGEHNRWRAHKDLILASGPLIQTLLNQSKEQNHRYLYSLLEADAKLLQVIEELTSVCNC</sequence>
<feature type="domain" description="Iminophenyl-pyruvate dimer synthase" evidence="1">
    <location>
        <begin position="71"/>
        <end position="298"/>
    </location>
</feature>
<protein>
    <submittedName>
        <fullName evidence="2">Ferritin-like</fullName>
    </submittedName>
</protein>
<dbReference type="EMBL" id="FNBN01000002">
    <property type="protein sequence ID" value="SDF50486.1"/>
    <property type="molecule type" value="Genomic_DNA"/>
</dbReference>
<evidence type="ECO:0000313" key="3">
    <source>
        <dbReference type="Proteomes" id="UP000199045"/>
    </source>
</evidence>
<dbReference type="InterPro" id="IPR012347">
    <property type="entry name" value="Ferritin-like"/>
</dbReference>
<dbReference type="STRING" id="104663.SAMN04488121_102117"/>
<dbReference type="AlphaFoldDB" id="A0A1G7LM72"/>
<name>A0A1G7LM72_CHIFI</name>
<evidence type="ECO:0000313" key="2">
    <source>
        <dbReference type="EMBL" id="SDF50486.1"/>
    </source>
</evidence>
<dbReference type="RefSeq" id="WP_089830214.1">
    <property type="nucleotide sequence ID" value="NZ_FNBN01000002.1"/>
</dbReference>
<proteinExistence type="predicted"/>
<dbReference type="Gene3D" id="1.20.1260.10">
    <property type="match status" value="1"/>
</dbReference>
<accession>A0A1G7LM72</accession>
<dbReference type="Pfam" id="PF12902">
    <property type="entry name" value="Ferritin-like"/>
    <property type="match status" value="1"/>
</dbReference>
<dbReference type="Proteomes" id="UP000199045">
    <property type="component" value="Unassembled WGS sequence"/>
</dbReference>
<dbReference type="InterPro" id="IPR026820">
    <property type="entry name" value="VioB/RebD_dom"/>
</dbReference>